<dbReference type="EMBL" id="CYHA01000001">
    <property type="protein sequence ID" value="CUA81588.1"/>
    <property type="molecule type" value="Genomic_DNA"/>
</dbReference>
<dbReference type="Pfam" id="PF10084">
    <property type="entry name" value="DUF2322"/>
    <property type="match status" value="1"/>
</dbReference>
<sequence>MHADDFKTILATLPPTDHLEAIVLLGPDGEPVARLDNQPGTAGSVRVYHALVEAFGHIDRKAARKGLVLYAEHTEDARRNPGRHPNIDRLLSIAEGAAPGLRVRLVLKG</sequence>
<dbReference type="RefSeq" id="WP_055433154.1">
    <property type="nucleotide sequence ID" value="NZ_CYHA01000001.1"/>
</dbReference>
<evidence type="ECO:0008006" key="3">
    <source>
        <dbReference type="Google" id="ProtNLM"/>
    </source>
</evidence>
<dbReference type="AlphaFoldDB" id="A0A0K6GST3"/>
<protein>
    <recommendedName>
        <fullName evidence="3">DUF2322 domain-containing protein</fullName>
    </recommendedName>
</protein>
<dbReference type="PIRSF" id="PIRSF019302">
    <property type="entry name" value="UCP019302"/>
    <property type="match status" value="1"/>
</dbReference>
<dbReference type="InterPro" id="IPR016755">
    <property type="entry name" value="UCP019302"/>
</dbReference>
<dbReference type="OrthoDB" id="7596112at2"/>
<keyword evidence="2" id="KW-1185">Reference proteome</keyword>
<reference evidence="2" key="1">
    <citation type="submission" date="2015-08" db="EMBL/GenBank/DDBJ databases">
        <authorList>
            <person name="Varghese N."/>
        </authorList>
    </citation>
    <scope>NUCLEOTIDE SEQUENCE [LARGE SCALE GENOMIC DNA]</scope>
    <source>
        <strain evidence="2">DSM 17901</strain>
    </source>
</reference>
<name>A0A0K6GST3_9NEIS</name>
<dbReference type="STRING" id="375574.GCA_001418035_00229"/>
<evidence type="ECO:0000313" key="2">
    <source>
        <dbReference type="Proteomes" id="UP000243535"/>
    </source>
</evidence>
<proteinExistence type="predicted"/>
<accession>A0A0K6GST3</accession>
<evidence type="ECO:0000313" key="1">
    <source>
        <dbReference type="EMBL" id="CUA81588.1"/>
    </source>
</evidence>
<organism evidence="1 2">
    <name type="scientific">Gulbenkiania indica</name>
    <dbReference type="NCBI Taxonomy" id="375574"/>
    <lineage>
        <taxon>Bacteria</taxon>
        <taxon>Pseudomonadati</taxon>
        <taxon>Pseudomonadota</taxon>
        <taxon>Betaproteobacteria</taxon>
        <taxon>Neisseriales</taxon>
        <taxon>Chromobacteriaceae</taxon>
        <taxon>Gulbenkiania</taxon>
    </lineage>
</organism>
<dbReference type="Proteomes" id="UP000243535">
    <property type="component" value="Unassembled WGS sequence"/>
</dbReference>
<gene>
    <name evidence="1" type="ORF">Ga0061063_0430</name>
</gene>